<protein>
    <recommendedName>
        <fullName evidence="2">YkgJ family cysteine cluster protein</fullName>
    </recommendedName>
</protein>
<dbReference type="PANTHER" id="PTHR35866">
    <property type="entry name" value="PUTATIVE-RELATED"/>
    <property type="match status" value="1"/>
</dbReference>
<organism evidence="1">
    <name type="scientific">Chlorobium chlorochromatii (strain CaD3)</name>
    <dbReference type="NCBI Taxonomy" id="340177"/>
    <lineage>
        <taxon>Bacteria</taxon>
        <taxon>Pseudomonadati</taxon>
        <taxon>Chlorobiota</taxon>
        <taxon>Chlorobiia</taxon>
        <taxon>Chlorobiales</taxon>
        <taxon>Chlorobiaceae</taxon>
        <taxon>Chlorobium/Pelodictyon group</taxon>
        <taxon>Chlorobium</taxon>
    </lineage>
</organism>
<dbReference type="eggNOG" id="COG0727">
    <property type="taxonomic scope" value="Bacteria"/>
</dbReference>
<dbReference type="HOGENOM" id="CLU_080178_0_0_10"/>
<dbReference type="InterPro" id="IPR005358">
    <property type="entry name" value="Puta_zinc/iron-chelating_dom"/>
</dbReference>
<sequence>MEQILQKLGIELNEQTRLSLDSTFQFGCHSKLSCYNSCCSNLDIFLTPYDVLRMKNKLGITSTQFLSEYVEPVIQQESKLPFLRLKFQEGGQCRFVAPEGCTIYSDRPVACRYYPVGFGIHKSQNAHGNDFYFLVREDHCKGFEETQEWTVREWRKNQGIDEYDDNNRIWMDIILHKKLVSPDLEPDEKSLKMFFMASYDIDSFKEFMFESRFLEIFEVEEEELELLKSNEAELMLFAHKWLQYALFKQPTMTVRQQPKA</sequence>
<dbReference type="EMBL" id="CP000108">
    <property type="protein sequence ID" value="ABB28477.1"/>
    <property type="molecule type" value="Genomic_DNA"/>
</dbReference>
<dbReference type="KEGG" id="cch:Cag_1215"/>
<name>Q3AR98_CHLCH</name>
<evidence type="ECO:0000313" key="1">
    <source>
        <dbReference type="EMBL" id="ABB28477.1"/>
    </source>
</evidence>
<dbReference type="PANTHER" id="PTHR35866:SF1">
    <property type="entry name" value="YKGJ FAMILY CYSTEINE CLUSTER PROTEIN"/>
    <property type="match status" value="1"/>
</dbReference>
<reference evidence="1" key="1">
    <citation type="submission" date="2005-08" db="EMBL/GenBank/DDBJ databases">
        <title>Complete sequence of Chlorobium chlorochromatii CaD3.</title>
        <authorList>
            <person name="Copeland A."/>
            <person name="Lucas S."/>
            <person name="Lapidus A."/>
            <person name="Barry K."/>
            <person name="Detter J.C."/>
            <person name="Glavina T."/>
            <person name="Hammon N."/>
            <person name="Israni S."/>
            <person name="Pitluck S."/>
            <person name="Bryant D."/>
            <person name="Schmutz J."/>
            <person name="Larimer F."/>
            <person name="Land M."/>
            <person name="Kyrpides N."/>
            <person name="Ivanova N."/>
            <person name="Richardson P."/>
        </authorList>
    </citation>
    <scope>NUCLEOTIDE SEQUENCE [LARGE SCALE GENOMIC DNA]</scope>
    <source>
        <strain evidence="1">CaD3</strain>
    </source>
</reference>
<dbReference type="STRING" id="340177.Cag_1215"/>
<proteinExistence type="predicted"/>
<evidence type="ECO:0008006" key="2">
    <source>
        <dbReference type="Google" id="ProtNLM"/>
    </source>
</evidence>
<dbReference type="OrthoDB" id="9810361at2"/>
<dbReference type="AlphaFoldDB" id="Q3AR98"/>
<dbReference type="Pfam" id="PF03692">
    <property type="entry name" value="CxxCxxCC"/>
    <property type="match status" value="1"/>
</dbReference>
<gene>
    <name evidence="1" type="ordered locus">Cag_1215</name>
</gene>
<accession>Q3AR98</accession>